<reference evidence="10" key="1">
    <citation type="submission" date="2021-02" db="EMBL/GenBank/DDBJ databases">
        <authorList>
            <person name="Nowell W R."/>
        </authorList>
    </citation>
    <scope>NUCLEOTIDE SEQUENCE</scope>
</reference>
<comment type="similarity">
    <text evidence="2">Belongs to the Caudal homeobox family.</text>
</comment>
<comment type="caution">
    <text evidence="10">The sequence shown here is derived from an EMBL/GenBank/DDBJ whole genome shotgun (WGS) entry which is preliminary data.</text>
</comment>
<evidence type="ECO:0000313" key="12">
    <source>
        <dbReference type="Proteomes" id="UP000663829"/>
    </source>
</evidence>
<dbReference type="InterPro" id="IPR009057">
    <property type="entry name" value="Homeodomain-like_sf"/>
</dbReference>
<evidence type="ECO:0000256" key="7">
    <source>
        <dbReference type="RuleBase" id="RU000682"/>
    </source>
</evidence>
<name>A0A814ZR06_9BILA</name>
<accession>A0A814ZR06</accession>
<dbReference type="PROSITE" id="PS50071">
    <property type="entry name" value="HOMEOBOX_2"/>
    <property type="match status" value="1"/>
</dbReference>
<evidence type="ECO:0000256" key="2">
    <source>
        <dbReference type="ARBA" id="ARBA00010341"/>
    </source>
</evidence>
<dbReference type="SMART" id="SM00389">
    <property type="entry name" value="HOX"/>
    <property type="match status" value="1"/>
</dbReference>
<feature type="compositionally biased region" description="Low complexity" evidence="8">
    <location>
        <begin position="412"/>
        <end position="439"/>
    </location>
</feature>
<dbReference type="Pfam" id="PF00046">
    <property type="entry name" value="Homeodomain"/>
    <property type="match status" value="1"/>
</dbReference>
<dbReference type="GO" id="GO:0005634">
    <property type="term" value="C:nucleus"/>
    <property type="evidence" value="ECO:0007669"/>
    <property type="project" value="UniProtKB-SubCell"/>
</dbReference>
<evidence type="ECO:0000256" key="1">
    <source>
        <dbReference type="ARBA" id="ARBA00004123"/>
    </source>
</evidence>
<feature type="domain" description="Homeobox" evidence="9">
    <location>
        <begin position="345"/>
        <end position="405"/>
    </location>
</feature>
<dbReference type="EMBL" id="CAJOBC010012816">
    <property type="protein sequence ID" value="CAF4013446.1"/>
    <property type="molecule type" value="Genomic_DNA"/>
</dbReference>
<dbReference type="CDD" id="cd00086">
    <property type="entry name" value="homeodomain"/>
    <property type="match status" value="1"/>
</dbReference>
<gene>
    <name evidence="10" type="ORF">GPM918_LOCUS25935</name>
    <name evidence="11" type="ORF">SRO942_LOCUS26000</name>
</gene>
<keyword evidence="3 6" id="KW-0238">DNA-binding</keyword>
<dbReference type="InterPro" id="IPR017970">
    <property type="entry name" value="Homeobox_CS"/>
</dbReference>
<keyword evidence="5 6" id="KW-0539">Nucleus</keyword>
<evidence type="ECO:0000313" key="10">
    <source>
        <dbReference type="EMBL" id="CAF1246928.1"/>
    </source>
</evidence>
<keyword evidence="12" id="KW-1185">Reference proteome</keyword>
<dbReference type="InterPro" id="IPR001356">
    <property type="entry name" value="HD"/>
</dbReference>
<dbReference type="PANTHER" id="PTHR24332:SF16">
    <property type="entry name" value="HOMEOBOX PROTEIN CDX-1"/>
    <property type="match status" value="1"/>
</dbReference>
<proteinExistence type="inferred from homology"/>
<evidence type="ECO:0000256" key="6">
    <source>
        <dbReference type="PROSITE-ProRule" id="PRU00108"/>
    </source>
</evidence>
<dbReference type="GO" id="GO:0000977">
    <property type="term" value="F:RNA polymerase II transcription regulatory region sequence-specific DNA binding"/>
    <property type="evidence" value="ECO:0007669"/>
    <property type="project" value="TreeGrafter"/>
</dbReference>
<dbReference type="PANTHER" id="PTHR24332">
    <property type="entry name" value="HOMEOBOX PROTEIN CDX"/>
    <property type="match status" value="1"/>
</dbReference>
<evidence type="ECO:0000256" key="3">
    <source>
        <dbReference type="ARBA" id="ARBA00023125"/>
    </source>
</evidence>
<feature type="DNA-binding region" description="Homeobox" evidence="6">
    <location>
        <begin position="347"/>
        <end position="406"/>
    </location>
</feature>
<evidence type="ECO:0000259" key="9">
    <source>
        <dbReference type="PROSITE" id="PS50071"/>
    </source>
</evidence>
<evidence type="ECO:0000313" key="11">
    <source>
        <dbReference type="EMBL" id="CAF4013446.1"/>
    </source>
</evidence>
<sequence length="446" mass="50967">MLATPLQIAASFKPRIKVLDHSQIFLNQEIKYGEKGKGYNFMFLRNETSSAGLVAAPEFCSGIEMMIPYRMGPVFQQPLLGTMDNYNPYSSSSTYNISNESMSKLESFDYSHLNNNNHWATYNLLSNSSLTSSDLIPSTTSTSNTTSTDQRPHQIIRTPSPCTAEKLNNTHLSQINTANISALHHHTHLHQHLYPPNAHRSSINELELNPNWNGLNGGEYHHMTTPSFRQYPAPSCSYPNNIYGEHQHPPIKFEIEYDPRLTTSASYPHPTADQFHLPPQGLQNICKNEQLLTTNLDSSNGDVYTNVLCIPPQQSLPPRRQQKQQFEWLKSHNPTKQHAPNGKTRTRDKYRVVYSEHQRFELENEFVIAKYITIPRKTTLAQALSLSERQIKIWFQNRRAKERKVNKKRSEVSSNCVNNENPHVNNSSNDESQNDSCESFCQNGYS</sequence>
<dbReference type="OrthoDB" id="6159439at2759"/>
<feature type="region of interest" description="Disordered" evidence="8">
    <location>
        <begin position="133"/>
        <end position="156"/>
    </location>
</feature>
<feature type="region of interest" description="Disordered" evidence="8">
    <location>
        <begin position="402"/>
        <end position="446"/>
    </location>
</feature>
<dbReference type="SUPFAM" id="SSF46689">
    <property type="entry name" value="Homeodomain-like"/>
    <property type="match status" value="1"/>
</dbReference>
<evidence type="ECO:0000256" key="5">
    <source>
        <dbReference type="ARBA" id="ARBA00023242"/>
    </source>
</evidence>
<dbReference type="InterPro" id="IPR047152">
    <property type="entry name" value="Caudal_homeobox"/>
</dbReference>
<evidence type="ECO:0000256" key="4">
    <source>
        <dbReference type="ARBA" id="ARBA00023155"/>
    </source>
</evidence>
<dbReference type="AlphaFoldDB" id="A0A814ZR06"/>
<protein>
    <recommendedName>
        <fullName evidence="9">Homeobox domain-containing protein</fullName>
    </recommendedName>
</protein>
<keyword evidence="4 6" id="KW-0371">Homeobox</keyword>
<dbReference type="GO" id="GO:0009887">
    <property type="term" value="P:animal organ morphogenesis"/>
    <property type="evidence" value="ECO:0007669"/>
    <property type="project" value="TreeGrafter"/>
</dbReference>
<dbReference type="Proteomes" id="UP000663829">
    <property type="component" value="Unassembled WGS sequence"/>
</dbReference>
<dbReference type="GO" id="GO:0000981">
    <property type="term" value="F:DNA-binding transcription factor activity, RNA polymerase II-specific"/>
    <property type="evidence" value="ECO:0007669"/>
    <property type="project" value="InterPro"/>
</dbReference>
<dbReference type="EMBL" id="CAJNOQ010010252">
    <property type="protein sequence ID" value="CAF1246928.1"/>
    <property type="molecule type" value="Genomic_DNA"/>
</dbReference>
<evidence type="ECO:0000256" key="8">
    <source>
        <dbReference type="SAM" id="MobiDB-lite"/>
    </source>
</evidence>
<comment type="subcellular location">
    <subcellularLocation>
        <location evidence="1 6 7">Nucleus</location>
    </subcellularLocation>
</comment>
<dbReference type="Gene3D" id="1.10.10.60">
    <property type="entry name" value="Homeodomain-like"/>
    <property type="match status" value="1"/>
</dbReference>
<dbReference type="PROSITE" id="PS00027">
    <property type="entry name" value="HOMEOBOX_1"/>
    <property type="match status" value="1"/>
</dbReference>
<dbReference type="Proteomes" id="UP000681722">
    <property type="component" value="Unassembled WGS sequence"/>
</dbReference>
<feature type="compositionally biased region" description="Low complexity" evidence="8">
    <location>
        <begin position="133"/>
        <end position="148"/>
    </location>
</feature>
<organism evidence="10 12">
    <name type="scientific">Didymodactylos carnosus</name>
    <dbReference type="NCBI Taxonomy" id="1234261"/>
    <lineage>
        <taxon>Eukaryota</taxon>
        <taxon>Metazoa</taxon>
        <taxon>Spiralia</taxon>
        <taxon>Gnathifera</taxon>
        <taxon>Rotifera</taxon>
        <taxon>Eurotatoria</taxon>
        <taxon>Bdelloidea</taxon>
        <taxon>Philodinida</taxon>
        <taxon>Philodinidae</taxon>
        <taxon>Didymodactylos</taxon>
    </lineage>
</organism>
<dbReference type="GO" id="GO:0030154">
    <property type="term" value="P:cell differentiation"/>
    <property type="evidence" value="ECO:0007669"/>
    <property type="project" value="TreeGrafter"/>
</dbReference>
<dbReference type="GO" id="GO:0009948">
    <property type="term" value="P:anterior/posterior axis specification"/>
    <property type="evidence" value="ECO:0007669"/>
    <property type="project" value="TreeGrafter"/>
</dbReference>